<dbReference type="SUPFAM" id="SSF51735">
    <property type="entry name" value="NAD(P)-binding Rossmann-fold domains"/>
    <property type="match status" value="1"/>
</dbReference>
<evidence type="ECO:0000256" key="9">
    <source>
        <dbReference type="ARBA" id="ARBA00039963"/>
    </source>
</evidence>
<proteinExistence type="inferred from homology"/>
<comment type="catalytic activity">
    <reaction evidence="12">
        <text>(2S)-flavan-4-ol + NADP(+) = (2S)-flavanone + NADPH + H(+)</text>
        <dbReference type="Rhea" id="RHEA:11228"/>
        <dbReference type="ChEBI" id="CHEBI:15378"/>
        <dbReference type="ChEBI" id="CHEBI:15605"/>
        <dbReference type="ChEBI" id="CHEBI:15606"/>
        <dbReference type="ChEBI" id="CHEBI:57783"/>
        <dbReference type="ChEBI" id="CHEBI:58349"/>
        <dbReference type="EC" id="1.1.1.234"/>
    </reaction>
</comment>
<evidence type="ECO:0000259" key="14">
    <source>
        <dbReference type="Pfam" id="PF01370"/>
    </source>
</evidence>
<dbReference type="InterPro" id="IPR036291">
    <property type="entry name" value="NAD(P)-bd_dom_sf"/>
</dbReference>
<comment type="pathway">
    <text evidence="1">Pigment biosynthesis; anthocyanin biosynthesis.</text>
</comment>
<dbReference type="PANTHER" id="PTHR10366">
    <property type="entry name" value="NAD DEPENDENT EPIMERASE/DEHYDRATASE"/>
    <property type="match status" value="1"/>
</dbReference>
<dbReference type="GO" id="GO:0045552">
    <property type="term" value="F:dihydroflavanol 4-reductase activity"/>
    <property type="evidence" value="ECO:0007669"/>
    <property type="project" value="UniProtKB-EC"/>
</dbReference>
<evidence type="ECO:0000256" key="3">
    <source>
        <dbReference type="ARBA" id="ARBA00023002"/>
    </source>
</evidence>
<dbReference type="InterPro" id="IPR001509">
    <property type="entry name" value="Epimerase_deHydtase"/>
</dbReference>
<evidence type="ECO:0000256" key="2">
    <source>
        <dbReference type="ARBA" id="ARBA00022857"/>
    </source>
</evidence>
<evidence type="ECO:0000256" key="10">
    <source>
        <dbReference type="ARBA" id="ARBA00042087"/>
    </source>
</evidence>
<reference evidence="15" key="1">
    <citation type="submission" date="2023-05" db="EMBL/GenBank/DDBJ databases">
        <authorList>
            <person name="Huff M."/>
        </authorList>
    </citation>
    <scope>NUCLEOTIDE SEQUENCE</scope>
</reference>
<keyword evidence="4" id="KW-0284">Flavonoid biosynthesis</keyword>
<evidence type="ECO:0000256" key="4">
    <source>
        <dbReference type="ARBA" id="ARBA00023241"/>
    </source>
</evidence>
<dbReference type="Pfam" id="PF01370">
    <property type="entry name" value="Epimerase"/>
    <property type="match status" value="1"/>
</dbReference>
<accession>A0AAD2AE69</accession>
<keyword evidence="2" id="KW-0521">NADP</keyword>
<dbReference type="CDD" id="cd08958">
    <property type="entry name" value="FR_SDR_e"/>
    <property type="match status" value="1"/>
</dbReference>
<dbReference type="EMBL" id="OU503057">
    <property type="protein sequence ID" value="CAI9786440.1"/>
    <property type="molecule type" value="Genomic_DNA"/>
</dbReference>
<dbReference type="GO" id="GO:0009813">
    <property type="term" value="P:flavonoid biosynthetic process"/>
    <property type="evidence" value="ECO:0007669"/>
    <property type="project" value="UniProtKB-KW"/>
</dbReference>
<evidence type="ECO:0000256" key="6">
    <source>
        <dbReference type="ARBA" id="ARBA00037100"/>
    </source>
</evidence>
<comment type="similarity">
    <text evidence="5">Belongs to the NAD(P)-dependent epimerase/dehydratase family. Dihydroflavonol-4-reductase subfamily.</text>
</comment>
<dbReference type="EC" id="1.1.1.219" evidence="8"/>
<comment type="function">
    <text evidence="6">Bifunctional enzyme involved in flavonoid metabolism.</text>
</comment>
<dbReference type="EC" id="1.1.1.234" evidence="7"/>
<evidence type="ECO:0000256" key="11">
    <source>
        <dbReference type="ARBA" id="ARBA00042831"/>
    </source>
</evidence>
<keyword evidence="16" id="KW-1185">Reference proteome</keyword>
<organism evidence="15 16">
    <name type="scientific">Fraxinus pennsylvanica</name>
    <dbReference type="NCBI Taxonomy" id="56036"/>
    <lineage>
        <taxon>Eukaryota</taxon>
        <taxon>Viridiplantae</taxon>
        <taxon>Streptophyta</taxon>
        <taxon>Embryophyta</taxon>
        <taxon>Tracheophyta</taxon>
        <taxon>Spermatophyta</taxon>
        <taxon>Magnoliopsida</taxon>
        <taxon>eudicotyledons</taxon>
        <taxon>Gunneridae</taxon>
        <taxon>Pentapetalae</taxon>
        <taxon>asterids</taxon>
        <taxon>lamiids</taxon>
        <taxon>Lamiales</taxon>
        <taxon>Oleaceae</taxon>
        <taxon>Oleeae</taxon>
        <taxon>Fraxinus</taxon>
    </lineage>
</organism>
<evidence type="ECO:0000256" key="5">
    <source>
        <dbReference type="ARBA" id="ARBA00023445"/>
    </source>
</evidence>
<gene>
    <name evidence="15" type="ORF">FPE_LOCUS33870</name>
</gene>
<dbReference type="Gene3D" id="3.40.50.720">
    <property type="entry name" value="NAD(P)-binding Rossmann-like Domain"/>
    <property type="match status" value="1"/>
</dbReference>
<evidence type="ECO:0000256" key="13">
    <source>
        <dbReference type="ARBA" id="ARBA00049132"/>
    </source>
</evidence>
<protein>
    <recommendedName>
        <fullName evidence="9">Dihydroflavonol 4-reductase</fullName>
        <ecNumber evidence="8">1.1.1.219</ecNumber>
        <ecNumber evidence="7">1.1.1.234</ecNumber>
    </recommendedName>
    <alternativeName>
        <fullName evidence="11">Dihydrokaempferol 4-reductase</fullName>
    </alternativeName>
    <alternativeName>
        <fullName evidence="10">Flavanone 4-reductase</fullName>
    </alternativeName>
</protein>
<dbReference type="AlphaFoldDB" id="A0AAD2AE69"/>
<evidence type="ECO:0000256" key="12">
    <source>
        <dbReference type="ARBA" id="ARBA00048870"/>
    </source>
</evidence>
<feature type="domain" description="NAD-dependent epimerase/dehydratase" evidence="14">
    <location>
        <begin position="11"/>
        <end position="248"/>
    </location>
</feature>
<dbReference type="FunFam" id="3.40.50.720:FF:000085">
    <property type="entry name" value="Dihydroflavonol reductase"/>
    <property type="match status" value="1"/>
</dbReference>
<evidence type="ECO:0000256" key="1">
    <source>
        <dbReference type="ARBA" id="ARBA00004935"/>
    </source>
</evidence>
<evidence type="ECO:0000256" key="8">
    <source>
        <dbReference type="ARBA" id="ARBA00039057"/>
    </source>
</evidence>
<dbReference type="Proteomes" id="UP000834106">
    <property type="component" value="Chromosome 22"/>
</dbReference>
<name>A0AAD2AE69_9LAMI</name>
<sequence length="345" mass="38074">MDRTLESKGKVCVTGAAGFLASWLIKRLLLSGYHVTGTVRDIENVKKVGHLWKLEGAKERLFLVRADLMVEGSFDEAVMGCGGVFHTASPVLGRPTSDPKGEILQPAIDGTLNVLRSCRKNPSLKRVVLTSSSSTVRARDDFDPSVPLDESSWSSVELCERLQIWYALSKTLAEKAAWEFCEENNIDLVTVLPSFVIGPSLPPDLCSTAADVLGLLKGETEKFKWHGRMGYVHIDDVALCHILAYERETAKGRYLCSSTVVDINELASILAAQFPSLPIPKRFEKVGRLYYELDTSKLKELGLKLRSIEEMFEDCVASLTEQGYLTMKTTTTTTTTTSSVLKTAD</sequence>
<dbReference type="InterPro" id="IPR050425">
    <property type="entry name" value="NAD(P)_dehydrat-like"/>
</dbReference>
<keyword evidence="3" id="KW-0560">Oxidoreductase</keyword>
<dbReference type="GO" id="GO:0047890">
    <property type="term" value="F:flavanone 4-reductase activity"/>
    <property type="evidence" value="ECO:0007669"/>
    <property type="project" value="UniProtKB-EC"/>
</dbReference>
<evidence type="ECO:0000256" key="7">
    <source>
        <dbReference type="ARBA" id="ARBA00039055"/>
    </source>
</evidence>
<dbReference type="PANTHER" id="PTHR10366:SF821">
    <property type="entry name" value="TETRAKETIDE ALPHA-PYRONE REDUCTASE 1"/>
    <property type="match status" value="1"/>
</dbReference>
<evidence type="ECO:0000313" key="16">
    <source>
        <dbReference type="Proteomes" id="UP000834106"/>
    </source>
</evidence>
<comment type="catalytic activity">
    <reaction evidence="13">
        <text>a (2R,3S,4S)-leucoanthocyanidin + NADP(+) = a (2R,3R)-dihydroflavonol + NADPH + H(+)</text>
        <dbReference type="Rhea" id="RHEA:54444"/>
        <dbReference type="ChEBI" id="CHEBI:15378"/>
        <dbReference type="ChEBI" id="CHEBI:57783"/>
        <dbReference type="ChEBI" id="CHEBI:58349"/>
        <dbReference type="ChEBI" id="CHEBI:138176"/>
        <dbReference type="ChEBI" id="CHEBI:138188"/>
        <dbReference type="EC" id="1.1.1.219"/>
    </reaction>
</comment>
<evidence type="ECO:0000313" key="15">
    <source>
        <dbReference type="EMBL" id="CAI9786440.1"/>
    </source>
</evidence>